<dbReference type="EMBL" id="JAGYWB010000017">
    <property type="protein sequence ID" value="KAI0493940.1"/>
    <property type="molecule type" value="Genomic_DNA"/>
</dbReference>
<protein>
    <submittedName>
        <fullName evidence="1">Uncharacterized protein</fullName>
    </submittedName>
</protein>
<dbReference type="Proteomes" id="UP000829196">
    <property type="component" value="Unassembled WGS sequence"/>
</dbReference>
<proteinExistence type="predicted"/>
<evidence type="ECO:0000313" key="1">
    <source>
        <dbReference type="EMBL" id="KAI0493940.1"/>
    </source>
</evidence>
<sequence>MCVNPPYATILENSKSANCTPGVCENASSKSARRNGNFAFIPQVSKHPNGAHPAHNLSCAWNRLDVVKLNDVSK</sequence>
<dbReference type="AlphaFoldDB" id="A0A8T3ACR2"/>
<reference evidence="1" key="1">
    <citation type="journal article" date="2022" name="Front. Genet.">
        <title>Chromosome-Scale Assembly of the Dendrobium nobile Genome Provides Insights Into the Molecular Mechanism of the Biosynthesis of the Medicinal Active Ingredient of Dendrobium.</title>
        <authorList>
            <person name="Xu Q."/>
            <person name="Niu S.-C."/>
            <person name="Li K.-L."/>
            <person name="Zheng P.-J."/>
            <person name="Zhang X.-J."/>
            <person name="Jia Y."/>
            <person name="Liu Y."/>
            <person name="Niu Y.-X."/>
            <person name="Yu L.-H."/>
            <person name="Chen D.-F."/>
            <person name="Zhang G.-Q."/>
        </authorList>
    </citation>
    <scope>NUCLEOTIDE SEQUENCE</scope>
    <source>
        <tissue evidence="1">Leaf</tissue>
    </source>
</reference>
<keyword evidence="2" id="KW-1185">Reference proteome</keyword>
<gene>
    <name evidence="1" type="ORF">KFK09_024067</name>
</gene>
<name>A0A8T3ACR2_DENNO</name>
<organism evidence="1 2">
    <name type="scientific">Dendrobium nobile</name>
    <name type="common">Orchid</name>
    <dbReference type="NCBI Taxonomy" id="94219"/>
    <lineage>
        <taxon>Eukaryota</taxon>
        <taxon>Viridiplantae</taxon>
        <taxon>Streptophyta</taxon>
        <taxon>Embryophyta</taxon>
        <taxon>Tracheophyta</taxon>
        <taxon>Spermatophyta</taxon>
        <taxon>Magnoliopsida</taxon>
        <taxon>Liliopsida</taxon>
        <taxon>Asparagales</taxon>
        <taxon>Orchidaceae</taxon>
        <taxon>Epidendroideae</taxon>
        <taxon>Malaxideae</taxon>
        <taxon>Dendrobiinae</taxon>
        <taxon>Dendrobium</taxon>
    </lineage>
</organism>
<comment type="caution">
    <text evidence="1">The sequence shown here is derived from an EMBL/GenBank/DDBJ whole genome shotgun (WGS) entry which is preliminary data.</text>
</comment>
<accession>A0A8T3ACR2</accession>
<evidence type="ECO:0000313" key="2">
    <source>
        <dbReference type="Proteomes" id="UP000829196"/>
    </source>
</evidence>